<protein>
    <submittedName>
        <fullName evidence="7">ABC transporter permease</fullName>
    </submittedName>
</protein>
<keyword evidence="8" id="KW-1185">Reference proteome</keyword>
<dbReference type="PANTHER" id="PTHR43370:SF1">
    <property type="entry name" value="GUANOSINE ABC TRANSPORTER PERMEASE PROTEIN NUPQ"/>
    <property type="match status" value="1"/>
</dbReference>
<evidence type="ECO:0000313" key="7">
    <source>
        <dbReference type="EMBL" id="MCQ4922429.1"/>
    </source>
</evidence>
<name>A0ABT1S7J1_9FIRM</name>
<dbReference type="Pfam" id="PF02653">
    <property type="entry name" value="BPD_transp_2"/>
    <property type="match status" value="1"/>
</dbReference>
<evidence type="ECO:0000313" key="8">
    <source>
        <dbReference type="Proteomes" id="UP001524478"/>
    </source>
</evidence>
<dbReference type="PANTHER" id="PTHR43370">
    <property type="entry name" value="SUGAR ABC TRANSPORTER INTEGRAL MEMBRANE PROTEIN-RELATED"/>
    <property type="match status" value="1"/>
</dbReference>
<evidence type="ECO:0000256" key="5">
    <source>
        <dbReference type="ARBA" id="ARBA00023136"/>
    </source>
</evidence>
<dbReference type="EMBL" id="JANGAC010000003">
    <property type="protein sequence ID" value="MCQ4922429.1"/>
    <property type="molecule type" value="Genomic_DNA"/>
</dbReference>
<gene>
    <name evidence="7" type="ORF">NE686_04980</name>
</gene>
<evidence type="ECO:0000256" key="4">
    <source>
        <dbReference type="ARBA" id="ARBA00022989"/>
    </source>
</evidence>
<keyword evidence="3 6" id="KW-0812">Transmembrane</keyword>
<keyword evidence="5 6" id="KW-0472">Membrane</keyword>
<evidence type="ECO:0000256" key="3">
    <source>
        <dbReference type="ARBA" id="ARBA00022692"/>
    </source>
</evidence>
<feature type="transmembrane region" description="Helical" evidence="6">
    <location>
        <begin position="6"/>
        <end position="25"/>
    </location>
</feature>
<feature type="transmembrane region" description="Helical" evidence="6">
    <location>
        <begin position="197"/>
        <end position="216"/>
    </location>
</feature>
<feature type="transmembrane region" description="Helical" evidence="6">
    <location>
        <begin position="96"/>
        <end position="115"/>
    </location>
</feature>
<dbReference type="RefSeq" id="WP_216559566.1">
    <property type="nucleotide sequence ID" value="NZ_CP172320.1"/>
</dbReference>
<accession>A0ABT1S7J1</accession>
<comment type="caution">
    <text evidence="7">The sequence shown here is derived from an EMBL/GenBank/DDBJ whole genome shotgun (WGS) entry which is preliminary data.</text>
</comment>
<sequence length="306" mass="32715">MGNISNILYVVIVSTIRMSVPMILASTGAAFSVRSGIMAMGCEGMMIAGAFFGVFGSFISGSPWIGILFGIVSGVLFSLLHGFLNVKYKVNQTLSGMSVNLLAAAVAPLILQIMWKSKGISPKVASFDKLEIGLLSKIPFIGTILAEQNILFYITILIVIVGWIYMFKTPQGLRMRMVGENPVAANTVGINVALYKYIGVMISGALCGLAGAYLSLAQLNMYVDGMTAGRGYIAMVIATFGKNNPLGALGASLFFGFFDSLQTIFQGSFIPSHIVRTLPYVLTMLVVVFGLKSSRNPAGLGKYHDE</sequence>
<evidence type="ECO:0000256" key="2">
    <source>
        <dbReference type="ARBA" id="ARBA00022475"/>
    </source>
</evidence>
<evidence type="ECO:0000256" key="1">
    <source>
        <dbReference type="ARBA" id="ARBA00004651"/>
    </source>
</evidence>
<feature type="transmembrane region" description="Helical" evidence="6">
    <location>
        <begin position="277"/>
        <end position="294"/>
    </location>
</feature>
<proteinExistence type="predicted"/>
<reference evidence="7 8" key="1">
    <citation type="submission" date="2022-06" db="EMBL/GenBank/DDBJ databases">
        <title>Isolation of gut microbiota from human fecal samples.</title>
        <authorList>
            <person name="Pamer E.G."/>
            <person name="Barat B."/>
            <person name="Waligurski E."/>
            <person name="Medina S."/>
            <person name="Paddock L."/>
            <person name="Mostad J."/>
        </authorList>
    </citation>
    <scope>NUCLEOTIDE SEQUENCE [LARGE SCALE GENOMIC DNA]</scope>
    <source>
        <strain evidence="7 8">DFI.7.95</strain>
    </source>
</reference>
<evidence type="ECO:0000256" key="6">
    <source>
        <dbReference type="SAM" id="Phobius"/>
    </source>
</evidence>
<feature type="transmembrane region" description="Helical" evidence="6">
    <location>
        <begin position="37"/>
        <end position="58"/>
    </location>
</feature>
<comment type="subcellular location">
    <subcellularLocation>
        <location evidence="1">Cell membrane</location>
        <topology evidence="1">Multi-pass membrane protein</topology>
    </subcellularLocation>
</comment>
<keyword evidence="2" id="KW-1003">Cell membrane</keyword>
<organism evidence="7 8">
    <name type="scientific">Tissierella carlieri</name>
    <dbReference type="NCBI Taxonomy" id="689904"/>
    <lineage>
        <taxon>Bacteria</taxon>
        <taxon>Bacillati</taxon>
        <taxon>Bacillota</taxon>
        <taxon>Tissierellia</taxon>
        <taxon>Tissierellales</taxon>
        <taxon>Tissierellaceae</taxon>
        <taxon>Tissierella</taxon>
    </lineage>
</organism>
<dbReference type="CDD" id="cd06580">
    <property type="entry name" value="TM_PBP1_transp_TpRbsC_like"/>
    <property type="match status" value="1"/>
</dbReference>
<dbReference type="Proteomes" id="UP001524478">
    <property type="component" value="Unassembled WGS sequence"/>
</dbReference>
<feature type="transmembrane region" description="Helical" evidence="6">
    <location>
        <begin position="64"/>
        <end position="84"/>
    </location>
</feature>
<feature type="transmembrane region" description="Helical" evidence="6">
    <location>
        <begin position="150"/>
        <end position="167"/>
    </location>
</feature>
<dbReference type="InterPro" id="IPR001851">
    <property type="entry name" value="ABC_transp_permease"/>
</dbReference>
<keyword evidence="4 6" id="KW-1133">Transmembrane helix</keyword>